<sequence>MLFVFSLNIQLSPSISFLTLGYGNYNVGSKHLPFLCAISKLRKQIEKEKNAVEMIRDPVALDYWLAKQSKFLAIDGIEVVALSLNNPLIKEPGGGVIGSPFKKLQPARGEIEFLKSDIGILTFPEGPGVALIGIDKSDFENFRKELGKLKEVKYNFCRILDLIEKTKVKTALFISDGCGLVETGGGFYIRKFNIRKFFFLPWGRVSGEYELELYVWQC</sequence>
<reference evidence="1 2" key="1">
    <citation type="journal article" date="2005" name="PLoS Genet.">
        <title>Life in hot carbon monoxide: the complete genome sequence of Carboxydothermus hydrogenoformans Z-2901.</title>
        <authorList>
            <person name="Wu M."/>
            <person name="Ren Q."/>
            <person name="Durkin A.S."/>
            <person name="Daugherty S.C."/>
            <person name="Brinkac L.M."/>
            <person name="Dodson R.J."/>
            <person name="Madupu R."/>
            <person name="Sullivan S.A."/>
            <person name="Kolonay J.F."/>
            <person name="Haft D.H."/>
            <person name="Nelson W.C."/>
            <person name="Tallon L.J."/>
            <person name="Jones K.M."/>
            <person name="Ulrich L.E."/>
            <person name="Gonzalez J.M."/>
            <person name="Zhulin I.B."/>
            <person name="Robb F.T."/>
            <person name="Eisen J.A."/>
        </authorList>
    </citation>
    <scope>NUCLEOTIDE SEQUENCE [LARGE SCALE GENOMIC DNA]</scope>
    <source>
        <strain evidence="2">ATCC BAA-161 / DSM 6008 / Z-2901</strain>
    </source>
</reference>
<dbReference type="RefSeq" id="WP_011344227.1">
    <property type="nucleotide sequence ID" value="NC_007503.1"/>
</dbReference>
<dbReference type="KEGG" id="chy:CHY_1317"/>
<dbReference type="AlphaFoldDB" id="Q3ACI3"/>
<evidence type="ECO:0000313" key="1">
    <source>
        <dbReference type="EMBL" id="ABB14531.1"/>
    </source>
</evidence>
<accession>Q3ACI3</accession>
<dbReference type="OrthoDB" id="1729842at2"/>
<dbReference type="eggNOG" id="ENOG5033YZC">
    <property type="taxonomic scope" value="Bacteria"/>
</dbReference>
<dbReference type="HOGENOM" id="CLU_1265041_0_0_9"/>
<protein>
    <submittedName>
        <fullName evidence="1">Uncharacterized protein</fullName>
    </submittedName>
</protein>
<dbReference type="Proteomes" id="UP000002706">
    <property type="component" value="Chromosome"/>
</dbReference>
<gene>
    <name evidence="1" type="ordered locus">CHY_1317</name>
</gene>
<keyword evidence="2" id="KW-1185">Reference proteome</keyword>
<dbReference type="EMBL" id="CP000141">
    <property type="protein sequence ID" value="ABB14531.1"/>
    <property type="molecule type" value="Genomic_DNA"/>
</dbReference>
<evidence type="ECO:0000313" key="2">
    <source>
        <dbReference type="Proteomes" id="UP000002706"/>
    </source>
</evidence>
<proteinExistence type="predicted"/>
<dbReference type="InParanoid" id="Q3ACI3"/>
<dbReference type="STRING" id="246194.CHY_1317"/>
<name>Q3ACI3_CARHZ</name>
<organism evidence="1 2">
    <name type="scientific">Carboxydothermus hydrogenoformans (strain ATCC BAA-161 / DSM 6008 / Z-2901)</name>
    <dbReference type="NCBI Taxonomy" id="246194"/>
    <lineage>
        <taxon>Bacteria</taxon>
        <taxon>Bacillati</taxon>
        <taxon>Bacillota</taxon>
        <taxon>Clostridia</taxon>
        <taxon>Thermoanaerobacterales</taxon>
        <taxon>Thermoanaerobacteraceae</taxon>
        <taxon>Carboxydothermus</taxon>
    </lineage>
</organism>